<feature type="non-terminal residue" evidence="1">
    <location>
        <position position="1"/>
    </location>
</feature>
<dbReference type="OrthoDB" id="3268696at2759"/>
<sequence>DDRLTALEEDLIVGTYVCSTGHGNPPALKSWWPLAEVFDRGEFSGRWTQHWETWYCQRLREITTGTAQPHSVREWCNKLRGRPETRKIVKYLESSSRAFI</sequence>
<organism evidence="1 2">
    <name type="scientific">Coprinopsis marcescibilis</name>
    <name type="common">Agaric fungus</name>
    <name type="synonym">Psathyrella marcescibilis</name>
    <dbReference type="NCBI Taxonomy" id="230819"/>
    <lineage>
        <taxon>Eukaryota</taxon>
        <taxon>Fungi</taxon>
        <taxon>Dikarya</taxon>
        <taxon>Basidiomycota</taxon>
        <taxon>Agaricomycotina</taxon>
        <taxon>Agaricomycetes</taxon>
        <taxon>Agaricomycetidae</taxon>
        <taxon>Agaricales</taxon>
        <taxon>Agaricineae</taxon>
        <taxon>Psathyrellaceae</taxon>
        <taxon>Coprinopsis</taxon>
    </lineage>
</organism>
<name>A0A5C3K8K0_COPMA</name>
<accession>A0A5C3K8K0</accession>
<protein>
    <submittedName>
        <fullName evidence="1">Uncharacterized protein</fullName>
    </submittedName>
</protein>
<reference evidence="1 2" key="1">
    <citation type="journal article" date="2019" name="Nat. Ecol. Evol.">
        <title>Megaphylogeny resolves global patterns of mushroom evolution.</title>
        <authorList>
            <person name="Varga T."/>
            <person name="Krizsan K."/>
            <person name="Foldi C."/>
            <person name="Dima B."/>
            <person name="Sanchez-Garcia M."/>
            <person name="Sanchez-Ramirez S."/>
            <person name="Szollosi G.J."/>
            <person name="Szarkandi J.G."/>
            <person name="Papp V."/>
            <person name="Albert L."/>
            <person name="Andreopoulos W."/>
            <person name="Angelini C."/>
            <person name="Antonin V."/>
            <person name="Barry K.W."/>
            <person name="Bougher N.L."/>
            <person name="Buchanan P."/>
            <person name="Buyck B."/>
            <person name="Bense V."/>
            <person name="Catcheside P."/>
            <person name="Chovatia M."/>
            <person name="Cooper J."/>
            <person name="Damon W."/>
            <person name="Desjardin D."/>
            <person name="Finy P."/>
            <person name="Geml J."/>
            <person name="Haridas S."/>
            <person name="Hughes K."/>
            <person name="Justo A."/>
            <person name="Karasinski D."/>
            <person name="Kautmanova I."/>
            <person name="Kiss B."/>
            <person name="Kocsube S."/>
            <person name="Kotiranta H."/>
            <person name="LaButti K.M."/>
            <person name="Lechner B.E."/>
            <person name="Liimatainen K."/>
            <person name="Lipzen A."/>
            <person name="Lukacs Z."/>
            <person name="Mihaltcheva S."/>
            <person name="Morgado L.N."/>
            <person name="Niskanen T."/>
            <person name="Noordeloos M.E."/>
            <person name="Ohm R.A."/>
            <person name="Ortiz-Santana B."/>
            <person name="Ovrebo C."/>
            <person name="Racz N."/>
            <person name="Riley R."/>
            <person name="Savchenko A."/>
            <person name="Shiryaev A."/>
            <person name="Soop K."/>
            <person name="Spirin V."/>
            <person name="Szebenyi C."/>
            <person name="Tomsovsky M."/>
            <person name="Tulloss R.E."/>
            <person name="Uehling J."/>
            <person name="Grigoriev I.V."/>
            <person name="Vagvolgyi C."/>
            <person name="Papp T."/>
            <person name="Martin F.M."/>
            <person name="Miettinen O."/>
            <person name="Hibbett D.S."/>
            <person name="Nagy L.G."/>
        </authorList>
    </citation>
    <scope>NUCLEOTIDE SEQUENCE [LARGE SCALE GENOMIC DNA]</scope>
    <source>
        <strain evidence="1 2">CBS 121175</strain>
    </source>
</reference>
<feature type="non-terminal residue" evidence="1">
    <location>
        <position position="100"/>
    </location>
</feature>
<dbReference type="AlphaFoldDB" id="A0A5C3K8K0"/>
<dbReference type="Proteomes" id="UP000307440">
    <property type="component" value="Unassembled WGS sequence"/>
</dbReference>
<gene>
    <name evidence="1" type="ORF">FA15DRAFT_553571</name>
</gene>
<evidence type="ECO:0000313" key="1">
    <source>
        <dbReference type="EMBL" id="TFK16379.1"/>
    </source>
</evidence>
<proteinExistence type="predicted"/>
<keyword evidence="2" id="KW-1185">Reference proteome</keyword>
<dbReference type="EMBL" id="ML210880">
    <property type="protein sequence ID" value="TFK16379.1"/>
    <property type="molecule type" value="Genomic_DNA"/>
</dbReference>
<evidence type="ECO:0000313" key="2">
    <source>
        <dbReference type="Proteomes" id="UP000307440"/>
    </source>
</evidence>